<keyword evidence="6" id="KW-0472">Membrane</keyword>
<dbReference type="GO" id="GO:0005886">
    <property type="term" value="C:plasma membrane"/>
    <property type="evidence" value="ECO:0007669"/>
    <property type="project" value="UniProtKB-SubCell"/>
</dbReference>
<dbReference type="GeneID" id="100758544"/>
<name>A0A9J7GSP9_CRIGR</name>
<keyword evidence="3" id="KW-0963">Cytoplasm</keyword>
<feature type="region of interest" description="Disordered" evidence="8">
    <location>
        <begin position="62"/>
        <end position="90"/>
    </location>
</feature>
<dbReference type="GO" id="GO:0016055">
    <property type="term" value="P:Wnt signaling pathway"/>
    <property type="evidence" value="ECO:0007669"/>
    <property type="project" value="UniProtKB-UniRule"/>
</dbReference>
<reference evidence="9" key="2">
    <citation type="journal article" date="2020" name="Biotechnol. Bioeng.">
        <title>Chromosome-scale scaffolds for the Chinese hamster reference genome assembly to facilitate the study of the CHO epigenome.</title>
        <authorList>
            <person name="Hilliard W."/>
            <person name="MacDonald M."/>
            <person name="Lee K.H."/>
        </authorList>
    </citation>
    <scope>NUCLEOTIDE SEQUENCE [LARGE SCALE GENOMIC DNA]</scope>
    <source>
        <strain evidence="9">17A/GY</strain>
    </source>
</reference>
<reference evidence="10" key="3">
    <citation type="submission" date="2025-08" db="UniProtKB">
        <authorList>
            <consortium name="RefSeq"/>
        </authorList>
    </citation>
    <scope>IDENTIFICATION</scope>
    <source>
        <strain evidence="10">17A/GY</strain>
        <tissue evidence="10">Liver</tissue>
    </source>
</reference>
<evidence type="ECO:0000256" key="5">
    <source>
        <dbReference type="ARBA" id="ARBA00022723"/>
    </source>
</evidence>
<dbReference type="InterPro" id="IPR040140">
    <property type="entry name" value="Nkd-like"/>
</dbReference>
<feature type="compositionally biased region" description="Basic and acidic residues" evidence="8">
    <location>
        <begin position="65"/>
        <end position="82"/>
    </location>
</feature>
<dbReference type="GO" id="GO:0090090">
    <property type="term" value="P:negative regulation of canonical Wnt signaling pathway"/>
    <property type="evidence" value="ECO:0007669"/>
    <property type="project" value="UniProtKB-ARBA"/>
</dbReference>
<keyword evidence="9" id="KW-1185">Reference proteome</keyword>
<comment type="similarity">
    <text evidence="1 7">Belongs to the NKD family.</text>
</comment>
<dbReference type="OrthoDB" id="5953812at2759"/>
<evidence type="ECO:0000256" key="1">
    <source>
        <dbReference type="ARBA" id="ARBA00007081"/>
    </source>
</evidence>
<keyword evidence="5" id="KW-0479">Metal-binding</keyword>
<evidence type="ECO:0000313" key="9">
    <source>
        <dbReference type="Proteomes" id="UP001108280"/>
    </source>
</evidence>
<dbReference type="PANTHER" id="PTHR22611">
    <property type="entry name" value="PROTEIN NAKED CUTICLE"/>
    <property type="match status" value="1"/>
</dbReference>
<organism evidence="9 10">
    <name type="scientific">Cricetulus griseus</name>
    <name type="common">Chinese hamster</name>
    <name type="synonym">Cricetulus barabensis griseus</name>
    <dbReference type="NCBI Taxonomy" id="10029"/>
    <lineage>
        <taxon>Eukaryota</taxon>
        <taxon>Metazoa</taxon>
        <taxon>Chordata</taxon>
        <taxon>Craniata</taxon>
        <taxon>Vertebrata</taxon>
        <taxon>Euteleostomi</taxon>
        <taxon>Mammalia</taxon>
        <taxon>Eutheria</taxon>
        <taxon>Euarchontoglires</taxon>
        <taxon>Glires</taxon>
        <taxon>Rodentia</taxon>
        <taxon>Myomorpha</taxon>
        <taxon>Muroidea</taxon>
        <taxon>Cricetidae</taxon>
        <taxon>Cricetinae</taxon>
        <taxon>Cricetulus</taxon>
    </lineage>
</organism>
<evidence type="ECO:0000313" key="10">
    <source>
        <dbReference type="RefSeq" id="XP_035297565.1"/>
    </source>
</evidence>
<dbReference type="GO" id="GO:0005737">
    <property type="term" value="C:cytoplasm"/>
    <property type="evidence" value="ECO:0007669"/>
    <property type="project" value="UniProtKB-SubCell"/>
</dbReference>
<reference evidence="9" key="1">
    <citation type="journal article" date="2018" name="Biotechnol. Bioeng.">
        <title>A reference genome of the Chinese hamster based on a hybrid assembly strategy.</title>
        <authorList>
            <person name="Rupp O."/>
            <person name="MacDonald M.L."/>
            <person name="Li S."/>
            <person name="Dhiman H."/>
            <person name="Polson S."/>
            <person name="Griep S."/>
            <person name="Heffner K."/>
            <person name="Hernandez I."/>
            <person name="Brinkrolf K."/>
            <person name="Jadhav V."/>
            <person name="Samoudi M."/>
            <person name="Hao H."/>
            <person name="Kingham B."/>
            <person name="Goesmann A."/>
            <person name="Betenbaugh M.J."/>
            <person name="Lewis N.E."/>
            <person name="Borth N."/>
            <person name="Lee K.H."/>
        </authorList>
    </citation>
    <scope>NUCLEOTIDE SEQUENCE [LARGE SCALE GENOMIC DNA]</scope>
    <source>
        <strain evidence="9">17A/GY</strain>
    </source>
</reference>
<dbReference type="AlphaFoldDB" id="A0A9J7GSP9"/>
<evidence type="ECO:0000256" key="6">
    <source>
        <dbReference type="ARBA" id="ARBA00023136"/>
    </source>
</evidence>
<evidence type="ECO:0000256" key="4">
    <source>
        <dbReference type="ARBA" id="ARBA00022687"/>
    </source>
</evidence>
<evidence type="ECO:0000256" key="7">
    <source>
        <dbReference type="RuleBase" id="RU367060"/>
    </source>
</evidence>
<sequence>MCQDQANGKMEHGQDVEAPARIPGVTAYRPRALANVLELVGDTSREALGEEDEDNFQLEVALPPEKPDILGSGDEKRMEKLSDPGPGSKKQLKFEELQCDVSVEDDSRQEWTFTLYDFDNNGKVTREGQD</sequence>
<dbReference type="Proteomes" id="UP001108280">
    <property type="component" value="Chromosome 3"/>
</dbReference>
<evidence type="ECO:0000256" key="8">
    <source>
        <dbReference type="SAM" id="MobiDB-lite"/>
    </source>
</evidence>
<dbReference type="PANTHER" id="PTHR22611:SF2">
    <property type="entry name" value="PROTEIN NAKED CUTICLE HOMOLOG 1"/>
    <property type="match status" value="1"/>
</dbReference>
<dbReference type="KEGG" id="cge:100758544"/>
<dbReference type="GO" id="GO:0046872">
    <property type="term" value="F:metal ion binding"/>
    <property type="evidence" value="ECO:0007669"/>
    <property type="project" value="UniProtKB-KW"/>
</dbReference>
<protein>
    <recommendedName>
        <fullName evidence="7">Protein naked cuticle homolog</fullName>
    </recommendedName>
</protein>
<proteinExistence type="inferred from homology"/>
<evidence type="ECO:0000256" key="2">
    <source>
        <dbReference type="ARBA" id="ARBA00022475"/>
    </source>
</evidence>
<gene>
    <name evidence="10" type="primary">Nkd1</name>
</gene>
<dbReference type="CTD" id="85407"/>
<keyword evidence="2 7" id="KW-1003">Cell membrane</keyword>
<evidence type="ECO:0000256" key="3">
    <source>
        <dbReference type="ARBA" id="ARBA00022490"/>
    </source>
</evidence>
<dbReference type="RefSeq" id="XP_035297565.1">
    <property type="nucleotide sequence ID" value="XM_035441674.1"/>
</dbReference>
<comment type="function">
    <text evidence="7">Cell autonomous antagonist of the canonical Wnt signaling pathway.</text>
</comment>
<keyword evidence="4 7" id="KW-0879">Wnt signaling pathway</keyword>
<accession>A0A9J7GSP9</accession>
<comment type="subcellular location">
    <subcellularLocation>
        <location evidence="7">Cell membrane</location>
    </subcellularLocation>
    <subcellularLocation>
        <location evidence="7">Cytoplasm</location>
    </subcellularLocation>
</comment>